<keyword evidence="3" id="KW-1185">Reference proteome</keyword>
<comment type="caution">
    <text evidence="2">The sequence shown here is derived from an EMBL/GenBank/DDBJ whole genome shotgun (WGS) entry which is preliminary data.</text>
</comment>
<proteinExistence type="predicted"/>
<gene>
    <name evidence="2" type="ORF">RISK_001631</name>
</gene>
<organism evidence="2 3">
    <name type="scientific">Rhodopirellula islandica</name>
    <dbReference type="NCBI Taxonomy" id="595434"/>
    <lineage>
        <taxon>Bacteria</taxon>
        <taxon>Pseudomonadati</taxon>
        <taxon>Planctomycetota</taxon>
        <taxon>Planctomycetia</taxon>
        <taxon>Pirellulales</taxon>
        <taxon>Pirellulaceae</taxon>
        <taxon>Rhodopirellula</taxon>
    </lineage>
</organism>
<dbReference type="PATRIC" id="fig|595434.4.peg.1559"/>
<evidence type="ECO:0000313" key="2">
    <source>
        <dbReference type="EMBL" id="KLU06420.1"/>
    </source>
</evidence>
<evidence type="ECO:0000313" key="3">
    <source>
        <dbReference type="Proteomes" id="UP000036367"/>
    </source>
</evidence>
<feature type="region of interest" description="Disordered" evidence="1">
    <location>
        <begin position="33"/>
        <end position="59"/>
    </location>
</feature>
<evidence type="ECO:0000256" key="1">
    <source>
        <dbReference type="SAM" id="MobiDB-lite"/>
    </source>
</evidence>
<protein>
    <submittedName>
        <fullName evidence="2">Uncharacterized protein</fullName>
    </submittedName>
</protein>
<name>A0A0J1BIQ9_RHOIS</name>
<accession>A0A0J1BIQ9</accession>
<dbReference type="AlphaFoldDB" id="A0A0J1BIQ9"/>
<dbReference type="Proteomes" id="UP000036367">
    <property type="component" value="Unassembled WGS sequence"/>
</dbReference>
<reference evidence="2" key="1">
    <citation type="submission" date="2015-05" db="EMBL/GenBank/DDBJ databases">
        <title>Permanent draft genome of Rhodopirellula islandicus K833.</title>
        <authorList>
            <person name="Kizina J."/>
            <person name="Richter M."/>
            <person name="Glockner F.O."/>
            <person name="Harder J."/>
        </authorList>
    </citation>
    <scope>NUCLEOTIDE SEQUENCE [LARGE SCALE GENOMIC DNA]</scope>
    <source>
        <strain evidence="2">K833</strain>
    </source>
</reference>
<feature type="compositionally biased region" description="Basic and acidic residues" evidence="1">
    <location>
        <begin position="41"/>
        <end position="53"/>
    </location>
</feature>
<dbReference type="EMBL" id="LECT01000015">
    <property type="protein sequence ID" value="KLU06420.1"/>
    <property type="molecule type" value="Genomic_DNA"/>
</dbReference>
<sequence length="59" mass="6697">MLQRLSPDTITLHLTFSDQPTLRDPLPVQGLFDAPPTNEGFDTRDCQRGESVKRMSLRP</sequence>